<evidence type="ECO:0000256" key="10">
    <source>
        <dbReference type="ARBA" id="ARBA00023012"/>
    </source>
</evidence>
<dbReference type="CDD" id="cd00088">
    <property type="entry name" value="HPT"/>
    <property type="match status" value="1"/>
</dbReference>
<keyword evidence="6" id="KW-0808">Transferase</keyword>
<organism evidence="15 16">
    <name type="scientific">Aminithiophilus ramosus</name>
    <dbReference type="NCBI Taxonomy" id="3029084"/>
    <lineage>
        <taxon>Bacteria</taxon>
        <taxon>Thermotogati</taxon>
        <taxon>Synergistota</taxon>
        <taxon>Synergistia</taxon>
        <taxon>Synergistales</taxon>
        <taxon>Aminithiophilaceae</taxon>
        <taxon>Aminithiophilus</taxon>
    </lineage>
</organism>
<dbReference type="Pfam" id="PF02518">
    <property type="entry name" value="HATPase_c"/>
    <property type="match status" value="1"/>
</dbReference>
<dbReference type="PRINTS" id="PR00344">
    <property type="entry name" value="BCTRLSENSOR"/>
</dbReference>
<dbReference type="PROSITE" id="PS50851">
    <property type="entry name" value="CHEW"/>
    <property type="match status" value="1"/>
</dbReference>
<dbReference type="Gene3D" id="3.30.565.10">
    <property type="entry name" value="Histidine kinase-like ATPase, C-terminal domain"/>
    <property type="match status" value="1"/>
</dbReference>
<dbReference type="Gene3D" id="2.30.30.40">
    <property type="entry name" value="SH3 Domains"/>
    <property type="match status" value="1"/>
</dbReference>
<dbReference type="Gene3D" id="1.20.120.160">
    <property type="entry name" value="HPT domain"/>
    <property type="match status" value="1"/>
</dbReference>
<keyword evidence="10" id="KW-0902">Two-component regulatory system</keyword>
<keyword evidence="7" id="KW-0547">Nucleotide-binding</keyword>
<evidence type="ECO:0000256" key="6">
    <source>
        <dbReference type="ARBA" id="ARBA00022679"/>
    </source>
</evidence>
<dbReference type="InterPro" id="IPR035891">
    <property type="entry name" value="CheY-binding_CheA"/>
</dbReference>
<dbReference type="FunFam" id="3.30.565.10:FF:000016">
    <property type="entry name" value="Chemotaxis protein CheA, putative"/>
    <property type="match status" value="1"/>
</dbReference>
<dbReference type="InterPro" id="IPR002545">
    <property type="entry name" value="CheW-lke_dom"/>
</dbReference>
<dbReference type="InterPro" id="IPR037006">
    <property type="entry name" value="CheA-like_homodim_sf"/>
</dbReference>
<dbReference type="InterPro" id="IPR037052">
    <property type="entry name" value="CheA-like_P2_sf"/>
</dbReference>
<dbReference type="CDD" id="cd00731">
    <property type="entry name" value="CheA_reg"/>
    <property type="match status" value="1"/>
</dbReference>
<dbReference type="SUPFAM" id="SSF50341">
    <property type="entry name" value="CheW-like"/>
    <property type="match status" value="1"/>
</dbReference>
<proteinExistence type="predicted"/>
<dbReference type="PANTHER" id="PTHR43395:SF1">
    <property type="entry name" value="CHEMOTAXIS PROTEIN CHEA"/>
    <property type="match status" value="1"/>
</dbReference>
<evidence type="ECO:0000256" key="8">
    <source>
        <dbReference type="ARBA" id="ARBA00022777"/>
    </source>
</evidence>
<evidence type="ECO:0000256" key="2">
    <source>
        <dbReference type="ARBA" id="ARBA00012438"/>
    </source>
</evidence>
<keyword evidence="8" id="KW-0418">Kinase</keyword>
<evidence type="ECO:0000259" key="12">
    <source>
        <dbReference type="PROSITE" id="PS50109"/>
    </source>
</evidence>
<dbReference type="GO" id="GO:0005524">
    <property type="term" value="F:ATP binding"/>
    <property type="evidence" value="ECO:0007669"/>
    <property type="project" value="UniProtKB-KW"/>
</dbReference>
<dbReference type="SMART" id="SM00073">
    <property type="entry name" value="HPT"/>
    <property type="match status" value="1"/>
</dbReference>
<dbReference type="SUPFAM" id="SSF47384">
    <property type="entry name" value="Homodimeric domain of signal transducing histidine kinase"/>
    <property type="match status" value="1"/>
</dbReference>
<comment type="catalytic activity">
    <reaction evidence="1">
        <text>ATP + protein L-histidine = ADP + protein N-phospho-L-histidine.</text>
        <dbReference type="EC" id="2.7.13.3"/>
    </reaction>
</comment>
<dbReference type="CDD" id="cd16916">
    <property type="entry name" value="HATPase_CheA-like"/>
    <property type="match status" value="1"/>
</dbReference>
<dbReference type="InterPro" id="IPR004105">
    <property type="entry name" value="CheA-like_dim"/>
</dbReference>
<dbReference type="InterPro" id="IPR036890">
    <property type="entry name" value="HATPase_C_sf"/>
</dbReference>
<protein>
    <recommendedName>
        <fullName evidence="3">Chemotaxis protein CheA</fullName>
        <ecNumber evidence="2">2.7.13.3</ecNumber>
    </recommendedName>
</protein>
<evidence type="ECO:0000313" key="16">
    <source>
        <dbReference type="Proteomes" id="UP000671879"/>
    </source>
</evidence>
<dbReference type="InterPro" id="IPR005467">
    <property type="entry name" value="His_kinase_dom"/>
</dbReference>
<name>A0A9Q7EWH8_9BACT</name>
<evidence type="ECO:0000256" key="9">
    <source>
        <dbReference type="ARBA" id="ARBA00022840"/>
    </source>
</evidence>
<dbReference type="AlphaFoldDB" id="A0A9Q7EWH8"/>
<dbReference type="InterPro" id="IPR051315">
    <property type="entry name" value="Bact_Chemotaxis_CheA"/>
</dbReference>
<keyword evidence="16" id="KW-1185">Reference proteome</keyword>
<dbReference type="Gene3D" id="1.10.287.560">
    <property type="entry name" value="Histidine kinase CheA-like, homodimeric domain"/>
    <property type="match status" value="1"/>
</dbReference>
<dbReference type="EMBL" id="CP072943">
    <property type="protein sequence ID" value="QTX31645.1"/>
    <property type="molecule type" value="Genomic_DNA"/>
</dbReference>
<evidence type="ECO:0000313" key="15">
    <source>
        <dbReference type="EMBL" id="QTX31645.1"/>
    </source>
</evidence>
<evidence type="ECO:0000256" key="1">
    <source>
        <dbReference type="ARBA" id="ARBA00000085"/>
    </source>
</evidence>
<dbReference type="KEGG" id="aram:KAR29_09795"/>
<dbReference type="RefSeq" id="WP_274372814.1">
    <property type="nucleotide sequence ID" value="NZ_CP072943.1"/>
</dbReference>
<keyword evidence="4" id="KW-0145">Chemotaxis</keyword>
<accession>A0A9Q7EWH8</accession>
<keyword evidence="9" id="KW-0067">ATP-binding</keyword>
<feature type="domain" description="HPt" evidence="14">
    <location>
        <begin position="2"/>
        <end position="106"/>
    </location>
</feature>
<reference evidence="16" key="1">
    <citation type="submission" date="2021-04" db="EMBL/GenBank/DDBJ databases">
        <title>A novel Synergistetes isolate from a pyrite-forming mixed culture.</title>
        <authorList>
            <person name="Bunk B."/>
            <person name="Sproer C."/>
            <person name="Spring S."/>
            <person name="Pester M."/>
        </authorList>
    </citation>
    <scope>NUCLEOTIDE SEQUENCE [LARGE SCALE GENOMIC DNA]</scope>
    <source>
        <strain evidence="16">J.5.4.2-T.3.5.2</strain>
    </source>
</reference>
<evidence type="ECO:0000256" key="7">
    <source>
        <dbReference type="ARBA" id="ARBA00022741"/>
    </source>
</evidence>
<dbReference type="GO" id="GO:0000155">
    <property type="term" value="F:phosphorelay sensor kinase activity"/>
    <property type="evidence" value="ECO:0007669"/>
    <property type="project" value="InterPro"/>
</dbReference>
<evidence type="ECO:0000259" key="13">
    <source>
        <dbReference type="PROSITE" id="PS50851"/>
    </source>
</evidence>
<dbReference type="InterPro" id="IPR008207">
    <property type="entry name" value="Sig_transdc_His_kin_Hpt_dom"/>
</dbReference>
<dbReference type="SUPFAM" id="SSF55052">
    <property type="entry name" value="CheY-binding domain of CheA"/>
    <property type="match status" value="1"/>
</dbReference>
<gene>
    <name evidence="15" type="ORF">KAR29_09795</name>
</gene>
<dbReference type="InterPro" id="IPR036097">
    <property type="entry name" value="HisK_dim/P_sf"/>
</dbReference>
<dbReference type="SUPFAM" id="SSF47226">
    <property type="entry name" value="Histidine-containing phosphotransfer domain, HPT domain"/>
    <property type="match status" value="1"/>
</dbReference>
<dbReference type="Pfam" id="PF02895">
    <property type="entry name" value="H-kinase_dim"/>
    <property type="match status" value="1"/>
</dbReference>
<dbReference type="GO" id="GO:0006935">
    <property type="term" value="P:chemotaxis"/>
    <property type="evidence" value="ECO:0007669"/>
    <property type="project" value="UniProtKB-KW"/>
</dbReference>
<dbReference type="Pfam" id="PF01584">
    <property type="entry name" value="CheW"/>
    <property type="match status" value="1"/>
</dbReference>
<dbReference type="InterPro" id="IPR036641">
    <property type="entry name" value="HPT_dom_sf"/>
</dbReference>
<dbReference type="InterPro" id="IPR003594">
    <property type="entry name" value="HATPase_dom"/>
</dbReference>
<dbReference type="SMART" id="SM00387">
    <property type="entry name" value="HATPase_c"/>
    <property type="match status" value="1"/>
</dbReference>
<dbReference type="InterPro" id="IPR036061">
    <property type="entry name" value="CheW-like_dom_sf"/>
</dbReference>
<dbReference type="SMART" id="SM00260">
    <property type="entry name" value="CheW"/>
    <property type="match status" value="1"/>
</dbReference>
<dbReference type="PROSITE" id="PS50894">
    <property type="entry name" value="HPT"/>
    <property type="match status" value="1"/>
</dbReference>
<feature type="domain" description="Histidine kinase" evidence="12">
    <location>
        <begin position="282"/>
        <end position="532"/>
    </location>
</feature>
<evidence type="ECO:0000256" key="5">
    <source>
        <dbReference type="ARBA" id="ARBA00022553"/>
    </source>
</evidence>
<dbReference type="FunFam" id="2.30.30.40:FF:000048">
    <property type="entry name" value="Chemotaxis protein CheA, putative"/>
    <property type="match status" value="1"/>
</dbReference>
<evidence type="ECO:0000256" key="3">
    <source>
        <dbReference type="ARBA" id="ARBA00021495"/>
    </source>
</evidence>
<dbReference type="InterPro" id="IPR010808">
    <property type="entry name" value="CheA_P2-bd"/>
</dbReference>
<dbReference type="Pfam" id="PF01627">
    <property type="entry name" value="Hpt"/>
    <property type="match status" value="1"/>
</dbReference>
<dbReference type="Pfam" id="PF07194">
    <property type="entry name" value="P2"/>
    <property type="match status" value="1"/>
</dbReference>
<evidence type="ECO:0000256" key="11">
    <source>
        <dbReference type="PROSITE-ProRule" id="PRU00110"/>
    </source>
</evidence>
<dbReference type="Proteomes" id="UP000671879">
    <property type="component" value="Chromosome"/>
</dbReference>
<feature type="modified residue" description="Phosphohistidine" evidence="11">
    <location>
        <position position="49"/>
    </location>
</feature>
<keyword evidence="5 11" id="KW-0597">Phosphoprotein</keyword>
<dbReference type="SMART" id="SM01231">
    <property type="entry name" value="H-kinase_dim"/>
    <property type="match status" value="1"/>
</dbReference>
<evidence type="ECO:0000256" key="4">
    <source>
        <dbReference type="ARBA" id="ARBA00022500"/>
    </source>
</evidence>
<sequence length="665" mass="72960">MTNLDMQQYLGAFLDETTEQLQSLNDLLLSLEKSPDDPGPIDEIFRIAHTLKGMSATMGFEGMAHLTHAMEDRLDLVRKGTARLSQEGVNLLFLCLDALSSMTEGIREGGRESSSDVAGLIARLHEDRAAPAAPVAEVPAEAPRLSTMEGEWVKEARRRGMDVYEIGVTLSPDCSMKAVRAYMVVTRLGEHGEIIKTVPSVDDLEKELFDRQFWIYFATHEEEEEIRKAVLQVSEVDDVSVGPVAGDAEEEPEDEEAVALDAKTVTESKGSDRKEAAQETRKLSRTVRVDIGRLDKLMNLVGELVIGRARIERLAQEARIKAFEEPLAQLGRISGDIQELVTKLRMVPVSFVFDRFPRLVRDLSKSLGKEIRLELEGKETELDRNLIDEIGDPMVHLIRNCIDHGIEKPEVRLSAGKEKEGVVTIASYQEGNSVIIEVRDDGKGIDPDKVRRKAVERGMMSRDEAQALSDEDAIRLVLLPGFSTAEVVTDVSGRGVGMDAVKNKVESLGGQFQVESRVGKGTRIVVRLPLTLAIVVALLIRVGDETYAISLENVEETLLVGKSDIRTVHGSPVTTVRGEILSLCDLARILGTPVERGAADEYPVVVVRNGKSRVGFIVDELIGQQEIVIKPLGRLFMKVKGVAGATILGDGNVALILEPGSVHSM</sequence>
<dbReference type="PROSITE" id="PS50109">
    <property type="entry name" value="HIS_KIN"/>
    <property type="match status" value="1"/>
</dbReference>
<dbReference type="PANTHER" id="PTHR43395">
    <property type="entry name" value="SENSOR HISTIDINE KINASE CHEA"/>
    <property type="match status" value="1"/>
</dbReference>
<dbReference type="SUPFAM" id="SSF55874">
    <property type="entry name" value="ATPase domain of HSP90 chaperone/DNA topoisomerase II/histidine kinase"/>
    <property type="match status" value="1"/>
</dbReference>
<dbReference type="EC" id="2.7.13.3" evidence="2"/>
<dbReference type="InterPro" id="IPR004358">
    <property type="entry name" value="Sig_transdc_His_kin-like_C"/>
</dbReference>
<evidence type="ECO:0000259" key="14">
    <source>
        <dbReference type="PROSITE" id="PS50894"/>
    </source>
</evidence>
<feature type="domain" description="CheW-like" evidence="13">
    <location>
        <begin position="534"/>
        <end position="665"/>
    </location>
</feature>
<dbReference type="Gene3D" id="3.30.70.1110">
    <property type="entry name" value="Histidine kinase CheA-like, P2 response regulator-binding domain"/>
    <property type="match status" value="1"/>
</dbReference>
<dbReference type="GO" id="GO:0005737">
    <property type="term" value="C:cytoplasm"/>
    <property type="evidence" value="ECO:0007669"/>
    <property type="project" value="InterPro"/>
</dbReference>